<evidence type="ECO:0000259" key="11">
    <source>
        <dbReference type="PROSITE" id="PS51900"/>
    </source>
</evidence>
<dbReference type="GeneID" id="89451827"/>
<dbReference type="InterPro" id="IPR050090">
    <property type="entry name" value="Tyrosine_recombinase_XerCD"/>
</dbReference>
<dbReference type="AlphaFoldDB" id="A3U4D6"/>
<dbReference type="OrthoDB" id="9801717at2"/>
<dbReference type="Gene3D" id="1.10.443.10">
    <property type="entry name" value="Intergrase catalytic core"/>
    <property type="match status" value="1"/>
</dbReference>
<keyword evidence="2" id="KW-0963">Cytoplasm</keyword>
<keyword evidence="4" id="KW-0159">Chromosome partition</keyword>
<dbReference type="InterPro" id="IPR013762">
    <property type="entry name" value="Integrase-like_cat_sf"/>
</dbReference>
<dbReference type="RefSeq" id="WP_013185785.1">
    <property type="nucleotide sequence ID" value="NC_014230.1"/>
</dbReference>
<dbReference type="HOGENOM" id="CLU_027562_9_0_10"/>
<dbReference type="Pfam" id="PF02899">
    <property type="entry name" value="Phage_int_SAM_1"/>
    <property type="match status" value="1"/>
</dbReference>
<dbReference type="InterPro" id="IPR004107">
    <property type="entry name" value="Integrase_SAM-like_N"/>
</dbReference>
<dbReference type="EMBL" id="CP002046">
    <property type="protein sequence ID" value="EAP87103.1"/>
    <property type="molecule type" value="Genomic_DNA"/>
</dbReference>
<proteinExistence type="predicted"/>
<dbReference type="InterPro" id="IPR010998">
    <property type="entry name" value="Integrase_recombinase_N"/>
</dbReference>
<dbReference type="GO" id="GO:0005737">
    <property type="term" value="C:cytoplasm"/>
    <property type="evidence" value="ECO:0007669"/>
    <property type="project" value="UniProtKB-SubCell"/>
</dbReference>
<evidence type="ECO:0000256" key="7">
    <source>
        <dbReference type="ARBA" id="ARBA00023172"/>
    </source>
</evidence>
<dbReference type="Proteomes" id="UP000002297">
    <property type="component" value="Chromosome"/>
</dbReference>
<dbReference type="GO" id="GO:0006310">
    <property type="term" value="P:DNA recombination"/>
    <property type="evidence" value="ECO:0007669"/>
    <property type="project" value="UniProtKB-KW"/>
</dbReference>
<dbReference type="PANTHER" id="PTHR30349:SF77">
    <property type="entry name" value="TYROSINE RECOMBINASE XERC"/>
    <property type="match status" value="1"/>
</dbReference>
<evidence type="ECO:0000313" key="12">
    <source>
        <dbReference type="EMBL" id="EAP87103.1"/>
    </source>
</evidence>
<evidence type="ECO:0000256" key="2">
    <source>
        <dbReference type="ARBA" id="ARBA00022490"/>
    </source>
</evidence>
<dbReference type="InterPro" id="IPR011010">
    <property type="entry name" value="DNA_brk_join_enz"/>
</dbReference>
<keyword evidence="6 9" id="KW-0238">DNA-binding</keyword>
<evidence type="ECO:0000256" key="4">
    <source>
        <dbReference type="ARBA" id="ARBA00022829"/>
    </source>
</evidence>
<keyword evidence="13" id="KW-1185">Reference proteome</keyword>
<evidence type="ECO:0000256" key="5">
    <source>
        <dbReference type="ARBA" id="ARBA00022908"/>
    </source>
</evidence>
<dbReference type="SUPFAM" id="SSF56349">
    <property type="entry name" value="DNA breaking-rejoining enzymes"/>
    <property type="match status" value="1"/>
</dbReference>
<dbReference type="KEGG" id="cat:CA2559_00070"/>
<keyword evidence="5" id="KW-0229">DNA integration</keyword>
<evidence type="ECO:0000256" key="1">
    <source>
        <dbReference type="ARBA" id="ARBA00004496"/>
    </source>
</evidence>
<organism evidence="12 13">
    <name type="scientific">Croceibacter atlanticus (strain ATCC BAA-628 / JCM 21780 / CIP 108009 / IAM 15332 / KCTC 12090 / HTCC2559)</name>
    <dbReference type="NCBI Taxonomy" id="216432"/>
    <lineage>
        <taxon>Bacteria</taxon>
        <taxon>Pseudomonadati</taxon>
        <taxon>Bacteroidota</taxon>
        <taxon>Flavobacteriia</taxon>
        <taxon>Flavobacteriales</taxon>
        <taxon>Flavobacteriaceae</taxon>
        <taxon>Croceibacter</taxon>
    </lineage>
</organism>
<protein>
    <submittedName>
        <fullName evidence="12">Putative site-specific recombinase</fullName>
    </submittedName>
</protein>
<dbReference type="GO" id="GO:0051301">
    <property type="term" value="P:cell division"/>
    <property type="evidence" value="ECO:0007669"/>
    <property type="project" value="UniProtKB-KW"/>
</dbReference>
<comment type="subcellular location">
    <subcellularLocation>
        <location evidence="1">Cytoplasm</location>
    </subcellularLocation>
</comment>
<dbReference type="PANTHER" id="PTHR30349">
    <property type="entry name" value="PHAGE INTEGRASE-RELATED"/>
    <property type="match status" value="1"/>
</dbReference>
<feature type="domain" description="Core-binding (CB)" evidence="11">
    <location>
        <begin position="1"/>
        <end position="85"/>
    </location>
</feature>
<dbReference type="InterPro" id="IPR002104">
    <property type="entry name" value="Integrase_catalytic"/>
</dbReference>
<accession>A3U4D6</accession>
<keyword evidence="8" id="KW-0131">Cell cycle</keyword>
<dbReference type="Gene3D" id="1.10.150.130">
    <property type="match status" value="1"/>
</dbReference>
<dbReference type="GO" id="GO:0007059">
    <property type="term" value="P:chromosome segregation"/>
    <property type="evidence" value="ECO:0007669"/>
    <property type="project" value="UniProtKB-KW"/>
</dbReference>
<dbReference type="STRING" id="216432.CA2559_00070"/>
<dbReference type="PROSITE" id="PS51898">
    <property type="entry name" value="TYR_RECOMBINASE"/>
    <property type="match status" value="1"/>
</dbReference>
<evidence type="ECO:0000256" key="3">
    <source>
        <dbReference type="ARBA" id="ARBA00022618"/>
    </source>
</evidence>
<name>A3U4D6_CROAH</name>
<sequence>MATIKAFLDYLRLEKKYSIHTINAYNNDLVALSDFVSREFSETSINNIPYALIRSWIISLVDSGISNRTINRKVSSLKSYYSFLQKIEELEVSPLIKHKSLKVEKRLQVPFSKKEVSDVLSGFTLNSFEDYRDKAIVELFYSTGMRRSELINLKLSDINIANHYVKVLGKRNKERIIPLIESVSLTLRQYFEIKDAEFKESSKWIFVTSKNDKVYETLVYRIINNYFSKVSSKIKKSPHLLRHSFATHLLGEGANLNAVKDLLGHSSLAATQVYTNNDIAVIKRAYSASHPRNKN</sequence>
<dbReference type="PROSITE" id="PS51900">
    <property type="entry name" value="CB"/>
    <property type="match status" value="1"/>
</dbReference>
<keyword evidence="7" id="KW-0233">DNA recombination</keyword>
<reference evidence="12 13" key="1">
    <citation type="journal article" date="2010" name="J. Bacteriol.">
        <title>The complete genome sequence of Croceibacter atlanticus HTCC2559T.</title>
        <authorList>
            <person name="Oh H.M."/>
            <person name="Kang I."/>
            <person name="Ferriera S."/>
            <person name="Giovannoni S.J."/>
            <person name="Cho J.C."/>
        </authorList>
    </citation>
    <scope>NUCLEOTIDE SEQUENCE [LARGE SCALE GENOMIC DNA]</scope>
    <source>
        <strain evidence="13">ATCC BAA-628 / HTCC2559 / KCTC 12090</strain>
    </source>
</reference>
<dbReference type="InterPro" id="IPR044068">
    <property type="entry name" value="CB"/>
</dbReference>
<dbReference type="Pfam" id="PF00589">
    <property type="entry name" value="Phage_integrase"/>
    <property type="match status" value="1"/>
</dbReference>
<dbReference type="GO" id="GO:0003677">
    <property type="term" value="F:DNA binding"/>
    <property type="evidence" value="ECO:0007669"/>
    <property type="project" value="UniProtKB-UniRule"/>
</dbReference>
<dbReference type="eggNOG" id="COG4974">
    <property type="taxonomic scope" value="Bacteria"/>
</dbReference>
<gene>
    <name evidence="12" type="ordered locus">CA2559_00070</name>
</gene>
<evidence type="ECO:0000256" key="6">
    <source>
        <dbReference type="ARBA" id="ARBA00023125"/>
    </source>
</evidence>
<evidence type="ECO:0000259" key="10">
    <source>
        <dbReference type="PROSITE" id="PS51898"/>
    </source>
</evidence>
<dbReference type="GO" id="GO:0015074">
    <property type="term" value="P:DNA integration"/>
    <property type="evidence" value="ECO:0007669"/>
    <property type="project" value="UniProtKB-KW"/>
</dbReference>
<keyword evidence="3" id="KW-0132">Cell division</keyword>
<evidence type="ECO:0000313" key="13">
    <source>
        <dbReference type="Proteomes" id="UP000002297"/>
    </source>
</evidence>
<evidence type="ECO:0000256" key="8">
    <source>
        <dbReference type="ARBA" id="ARBA00023306"/>
    </source>
</evidence>
<evidence type="ECO:0000256" key="9">
    <source>
        <dbReference type="PROSITE-ProRule" id="PRU01248"/>
    </source>
</evidence>
<feature type="domain" description="Tyr recombinase" evidence="10">
    <location>
        <begin position="106"/>
        <end position="287"/>
    </location>
</feature>